<dbReference type="InterPro" id="IPR036770">
    <property type="entry name" value="Ankyrin_rpt-contain_sf"/>
</dbReference>
<evidence type="ECO:0000313" key="6">
    <source>
        <dbReference type="EMBL" id="KAK2995486.1"/>
    </source>
</evidence>
<proteinExistence type="inferred from homology"/>
<feature type="transmembrane region" description="Helical" evidence="4">
    <location>
        <begin position="367"/>
        <end position="393"/>
    </location>
</feature>
<dbReference type="PROSITE" id="PS50985">
    <property type="entry name" value="GRAS"/>
    <property type="match status" value="1"/>
</dbReference>
<keyword evidence="1" id="KW-0805">Transcription regulation</keyword>
<feature type="transmembrane region" description="Helical" evidence="4">
    <location>
        <begin position="399"/>
        <end position="424"/>
    </location>
</feature>
<dbReference type="Proteomes" id="UP001187471">
    <property type="component" value="Unassembled WGS sequence"/>
</dbReference>
<evidence type="ECO:0000259" key="5">
    <source>
        <dbReference type="Pfam" id="PF13962"/>
    </source>
</evidence>
<dbReference type="Pfam" id="PF13962">
    <property type="entry name" value="PGG"/>
    <property type="match status" value="1"/>
</dbReference>
<sequence length="445" mass="50358">SSILKFRGIAVPQINHIKETKLKHTQAVQLVKRLCMETVNLEYFKASSLLCSPLETAVVVGTREVVEEILESFPSAVYFQNAMQQTLMHFAILNRRENVYNLIYQFHCGDLFISTADARRNNGLHLAGKLGPPQKLNLRASAAETPFIRFAQLTANQAILESVQNQQAIHILDFDILHGVQWPPLMQAIAERGFPSPSLRITGIGSDLDILRRTGDRLAKFAHSLGLKFQFHPLLLINTDDYDPTSTVLLLPGETLAVNCVLYLHRLLGDCDRVRLFLHRIKSMSPKEQLDYDHLPKFQDMTKTCPLGLHITQFLQEVEKFMQPKVKELQNNALALFSSTASLLMFLCIVTSRYGEQEFLYALPKRLIIGLVTLFLSIISMMIAFTATIYMLLEYKGRWILVPVAVLSGLPVTIFGLLQFPLLLDLIKSTYKPRIFGKQGVCILF</sequence>
<evidence type="ECO:0000256" key="1">
    <source>
        <dbReference type="ARBA" id="ARBA00023015"/>
    </source>
</evidence>
<dbReference type="SUPFAM" id="SSF48403">
    <property type="entry name" value="Ankyrin repeat"/>
    <property type="match status" value="1"/>
</dbReference>
<comment type="similarity">
    <text evidence="3">Belongs to the GRAS family.</text>
</comment>
<dbReference type="AlphaFoldDB" id="A0AA88SAD3"/>
<organism evidence="6 7">
    <name type="scientific">Escallonia rubra</name>
    <dbReference type="NCBI Taxonomy" id="112253"/>
    <lineage>
        <taxon>Eukaryota</taxon>
        <taxon>Viridiplantae</taxon>
        <taxon>Streptophyta</taxon>
        <taxon>Embryophyta</taxon>
        <taxon>Tracheophyta</taxon>
        <taxon>Spermatophyta</taxon>
        <taxon>Magnoliopsida</taxon>
        <taxon>eudicotyledons</taxon>
        <taxon>Gunneridae</taxon>
        <taxon>Pentapetalae</taxon>
        <taxon>asterids</taxon>
        <taxon>campanulids</taxon>
        <taxon>Escalloniales</taxon>
        <taxon>Escalloniaceae</taxon>
        <taxon>Escallonia</taxon>
    </lineage>
</organism>
<feature type="short sequence motif" description="VHIID" evidence="3">
    <location>
        <begin position="169"/>
        <end position="173"/>
    </location>
</feature>
<dbReference type="PANTHER" id="PTHR24177:SF292">
    <property type="entry name" value="ANKYRIN REPEAT FAMILY PROTEIN-RELATED"/>
    <property type="match status" value="1"/>
</dbReference>
<dbReference type="EMBL" id="JAVXUO010000096">
    <property type="protein sequence ID" value="KAK2995486.1"/>
    <property type="molecule type" value="Genomic_DNA"/>
</dbReference>
<dbReference type="GO" id="GO:0016020">
    <property type="term" value="C:membrane"/>
    <property type="evidence" value="ECO:0007669"/>
    <property type="project" value="TreeGrafter"/>
</dbReference>
<feature type="domain" description="PGG" evidence="5">
    <location>
        <begin position="332"/>
        <end position="391"/>
    </location>
</feature>
<evidence type="ECO:0000256" key="2">
    <source>
        <dbReference type="ARBA" id="ARBA00023163"/>
    </source>
</evidence>
<keyword evidence="4" id="KW-1133">Transmembrane helix</keyword>
<keyword evidence="7" id="KW-1185">Reference proteome</keyword>
<keyword evidence="4" id="KW-0812">Transmembrane</keyword>
<dbReference type="InterPro" id="IPR026961">
    <property type="entry name" value="PGG_dom"/>
</dbReference>
<reference evidence="6" key="1">
    <citation type="submission" date="2022-12" db="EMBL/GenBank/DDBJ databases">
        <title>Draft genome assemblies for two species of Escallonia (Escalloniales).</title>
        <authorList>
            <person name="Chanderbali A."/>
            <person name="Dervinis C."/>
            <person name="Anghel I."/>
            <person name="Soltis D."/>
            <person name="Soltis P."/>
            <person name="Zapata F."/>
        </authorList>
    </citation>
    <scope>NUCLEOTIDE SEQUENCE</scope>
    <source>
        <strain evidence="6">UCBG92.1500</strain>
        <tissue evidence="6">Leaf</tissue>
    </source>
</reference>
<evidence type="ECO:0000256" key="3">
    <source>
        <dbReference type="PROSITE-ProRule" id="PRU01191"/>
    </source>
</evidence>
<accession>A0AA88SAD3</accession>
<feature type="non-terminal residue" evidence="6">
    <location>
        <position position="1"/>
    </location>
</feature>
<gene>
    <name evidence="6" type="ORF">RJ640_016842</name>
</gene>
<feature type="short sequence motif" description="LXXLL motif" evidence="3">
    <location>
        <begin position="264"/>
        <end position="268"/>
    </location>
</feature>
<keyword evidence="4" id="KW-0472">Membrane</keyword>
<dbReference type="Pfam" id="PF03514">
    <property type="entry name" value="GRAS"/>
    <property type="match status" value="1"/>
</dbReference>
<feature type="region of interest" description="SAW" evidence="3">
    <location>
        <position position="445"/>
    </location>
</feature>
<feature type="transmembrane region" description="Helical" evidence="4">
    <location>
        <begin position="333"/>
        <end position="355"/>
    </location>
</feature>
<comment type="caution">
    <text evidence="6">The sequence shown here is derived from an EMBL/GenBank/DDBJ whole genome shotgun (WGS) entry which is preliminary data.</text>
</comment>
<comment type="caution">
    <text evidence="3">Lacks conserved residue(s) required for the propagation of feature annotation.</text>
</comment>
<protein>
    <recommendedName>
        <fullName evidence="5">PGG domain-containing protein</fullName>
    </recommendedName>
</protein>
<evidence type="ECO:0000313" key="7">
    <source>
        <dbReference type="Proteomes" id="UP001187471"/>
    </source>
</evidence>
<dbReference type="InterPro" id="IPR005202">
    <property type="entry name" value="TF_GRAS"/>
</dbReference>
<name>A0AA88SAD3_9ASTE</name>
<keyword evidence="2" id="KW-0804">Transcription</keyword>
<dbReference type="PANTHER" id="PTHR24177">
    <property type="entry name" value="CASKIN"/>
    <property type="match status" value="1"/>
</dbReference>
<evidence type="ECO:0000256" key="4">
    <source>
        <dbReference type="SAM" id="Phobius"/>
    </source>
</evidence>